<dbReference type="Gene3D" id="3.30.200.20">
    <property type="entry name" value="Phosphorylase Kinase, domain 1"/>
    <property type="match status" value="1"/>
</dbReference>
<evidence type="ECO:0000256" key="4">
    <source>
        <dbReference type="ARBA" id="ARBA00022840"/>
    </source>
</evidence>
<dbReference type="SUPFAM" id="SSF56112">
    <property type="entry name" value="Protein kinase-like (PK-like)"/>
    <property type="match status" value="1"/>
</dbReference>
<dbReference type="Gene3D" id="1.25.40.10">
    <property type="entry name" value="Tetratricopeptide repeat domain"/>
    <property type="match status" value="3"/>
</dbReference>
<feature type="domain" description="Protein kinase" evidence="7">
    <location>
        <begin position="80"/>
        <end position="335"/>
    </location>
</feature>
<dbReference type="SMART" id="SM00220">
    <property type="entry name" value="S_TKc"/>
    <property type="match status" value="1"/>
</dbReference>
<dbReference type="Gene3D" id="1.10.510.10">
    <property type="entry name" value="Transferase(Phosphotransferase) domain 1"/>
    <property type="match status" value="1"/>
</dbReference>
<dbReference type="PROSITE" id="PS00107">
    <property type="entry name" value="PROTEIN_KINASE_ATP"/>
    <property type="match status" value="1"/>
</dbReference>
<dbReference type="InterPro" id="IPR017441">
    <property type="entry name" value="Protein_kinase_ATP_BS"/>
</dbReference>
<keyword evidence="1" id="KW-0808">Transferase</keyword>
<evidence type="ECO:0000256" key="3">
    <source>
        <dbReference type="ARBA" id="ARBA00022777"/>
    </source>
</evidence>
<dbReference type="SMART" id="SM00028">
    <property type="entry name" value="TPR"/>
    <property type="match status" value="5"/>
</dbReference>
<dbReference type="GO" id="GO:0005524">
    <property type="term" value="F:ATP binding"/>
    <property type="evidence" value="ECO:0007669"/>
    <property type="project" value="UniProtKB-UniRule"/>
</dbReference>
<dbReference type="EMBL" id="SMAF01000001">
    <property type="protein sequence ID" value="TCT01432.1"/>
    <property type="molecule type" value="Genomic_DNA"/>
</dbReference>
<keyword evidence="6" id="KW-0472">Membrane</keyword>
<keyword evidence="6" id="KW-0812">Transmembrane</keyword>
<dbReference type="OrthoDB" id="9801841at2"/>
<evidence type="ECO:0000313" key="9">
    <source>
        <dbReference type="Proteomes" id="UP000294599"/>
    </source>
</evidence>
<feature type="transmembrane region" description="Helical" evidence="6">
    <location>
        <begin position="360"/>
        <end position="380"/>
    </location>
</feature>
<keyword evidence="3 8" id="KW-0418">Kinase</keyword>
<evidence type="ECO:0000256" key="1">
    <source>
        <dbReference type="ARBA" id="ARBA00022679"/>
    </source>
</evidence>
<keyword evidence="4 5" id="KW-0067">ATP-binding</keyword>
<dbReference type="AlphaFoldDB" id="A0A4R3LM98"/>
<sequence>MSELTRWLRLQELFDRAAMLDAADVAAFLEREEPDPGMRAEVQALLRADRGEDALEGIVGRIADHAQLDNLESGTRVGPWRLLDELGAGGMGTVFRAERADGAYERLVAIKFLRGLPTRDAAERMRRERQILADLDHPNIAGLIDGGTTADGQPYLVMDYVEGVSIVEFARGCDIDRRLRLVADVARALHFAHQHLVVHRDLKPANILVRNDGTPMLLDFGIAKLLEADAGDDPGRTQAWFTPGYASPEQRRGDPVSTASDIYALGQVLAEVLTGVYRAPDADGLVTLPGQRGLKGLPKPRLRELDAMVAQACAPRRAARYRSAEALADDIDRYFQHKPLRAAPARPGYLLRSFLHRHRLAVAAVAVFLLAIATFAWRLVIERDRALQAEALAQANATTAEQVVDYLVSLFEAASPEQAGNQAILPGDLVDRGRERIRGQLVDQPQQRARLLAVLGRIDSELGRTAEAVQSLREAIAIEREVGTAAHVVDHYVSIGVLENQNERPEEATTAFTEALSLIQAGQGNAAQQAKALGGLALAQLRMGQGDEARASAAEALRLAERVQGPDSELAVEALQVVAEVDSRTGRGEAAVAAASRALAIVRTWGAGHAQDVATAIGFLANTHVQQDEYAQAIPLLREMLAMRLESLAPDSAWVITARHNLAHALYLGGSTLEALPYMQENVDLLRARGEDDTPSYLVAINNIASLHEATGNYGRSIPLFRELYEKALAASAVSLEPRLYQYRQNYGRSLMLAGRLDEARPLLWAEVPSAADPQTNALERGRRLLHMGEWLRRSGRFEEVEAHLVQAEGVFATILEKGHPRFAAVLRVRAQVALDRGQPAQAVPMLREVVDVLEGTIGADAPATMEARALLARALYESGAQQEARSLLAAGFEALEQRFVPQAPIRDELAQLRQRLRG</sequence>
<keyword evidence="2 5" id="KW-0547">Nucleotide-binding</keyword>
<dbReference type="Pfam" id="PF00069">
    <property type="entry name" value="Pkinase"/>
    <property type="match status" value="1"/>
</dbReference>
<dbReference type="PANTHER" id="PTHR43289:SF34">
    <property type="entry name" value="SERINE_THREONINE-PROTEIN KINASE YBDM-RELATED"/>
    <property type="match status" value="1"/>
</dbReference>
<dbReference type="Pfam" id="PF13424">
    <property type="entry name" value="TPR_12"/>
    <property type="match status" value="3"/>
</dbReference>
<proteinExistence type="predicted"/>
<evidence type="ECO:0000256" key="5">
    <source>
        <dbReference type="PROSITE-ProRule" id="PRU10141"/>
    </source>
</evidence>
<dbReference type="GO" id="GO:0004674">
    <property type="term" value="F:protein serine/threonine kinase activity"/>
    <property type="evidence" value="ECO:0007669"/>
    <property type="project" value="TreeGrafter"/>
</dbReference>
<dbReference type="InterPro" id="IPR000719">
    <property type="entry name" value="Prot_kinase_dom"/>
</dbReference>
<comment type="caution">
    <text evidence="8">The sequence shown here is derived from an EMBL/GenBank/DDBJ whole genome shotgun (WGS) entry which is preliminary data.</text>
</comment>
<keyword evidence="6" id="KW-1133">Transmembrane helix</keyword>
<evidence type="ECO:0000259" key="7">
    <source>
        <dbReference type="PROSITE" id="PS50011"/>
    </source>
</evidence>
<organism evidence="8 9">
    <name type="scientific">Pseudofulvimonas gallinarii</name>
    <dbReference type="NCBI Taxonomy" id="634155"/>
    <lineage>
        <taxon>Bacteria</taxon>
        <taxon>Pseudomonadati</taxon>
        <taxon>Pseudomonadota</taxon>
        <taxon>Gammaproteobacteria</taxon>
        <taxon>Lysobacterales</taxon>
        <taxon>Rhodanobacteraceae</taxon>
        <taxon>Pseudofulvimonas</taxon>
    </lineage>
</organism>
<evidence type="ECO:0000313" key="8">
    <source>
        <dbReference type="EMBL" id="TCT01432.1"/>
    </source>
</evidence>
<dbReference type="RefSeq" id="WP_123522925.1">
    <property type="nucleotide sequence ID" value="NZ_JBHLWF010000005.1"/>
</dbReference>
<dbReference type="InterPro" id="IPR008271">
    <property type="entry name" value="Ser/Thr_kinase_AS"/>
</dbReference>
<evidence type="ECO:0000256" key="2">
    <source>
        <dbReference type="ARBA" id="ARBA00022741"/>
    </source>
</evidence>
<feature type="binding site" evidence="5">
    <location>
        <position position="111"/>
    </location>
    <ligand>
        <name>ATP</name>
        <dbReference type="ChEBI" id="CHEBI:30616"/>
    </ligand>
</feature>
<dbReference type="InterPro" id="IPR019734">
    <property type="entry name" value="TPR_rpt"/>
</dbReference>
<dbReference type="CDD" id="cd14014">
    <property type="entry name" value="STKc_PknB_like"/>
    <property type="match status" value="1"/>
</dbReference>
<dbReference type="PROSITE" id="PS50011">
    <property type="entry name" value="PROTEIN_KINASE_DOM"/>
    <property type="match status" value="1"/>
</dbReference>
<dbReference type="InterPro" id="IPR011990">
    <property type="entry name" value="TPR-like_helical_dom_sf"/>
</dbReference>
<accession>A0A4R3LM98</accession>
<protein>
    <submittedName>
        <fullName evidence="8">Serine/threonine-protein kinase</fullName>
    </submittedName>
</protein>
<dbReference type="SUPFAM" id="SSF48452">
    <property type="entry name" value="TPR-like"/>
    <property type="match status" value="3"/>
</dbReference>
<dbReference type="PANTHER" id="PTHR43289">
    <property type="entry name" value="MITOGEN-ACTIVATED PROTEIN KINASE KINASE KINASE 20-RELATED"/>
    <property type="match status" value="1"/>
</dbReference>
<dbReference type="InterPro" id="IPR011009">
    <property type="entry name" value="Kinase-like_dom_sf"/>
</dbReference>
<dbReference type="PROSITE" id="PS00108">
    <property type="entry name" value="PROTEIN_KINASE_ST"/>
    <property type="match status" value="1"/>
</dbReference>
<keyword evidence="9" id="KW-1185">Reference proteome</keyword>
<dbReference type="Pfam" id="PF13374">
    <property type="entry name" value="TPR_10"/>
    <property type="match status" value="1"/>
</dbReference>
<dbReference type="Proteomes" id="UP000294599">
    <property type="component" value="Unassembled WGS sequence"/>
</dbReference>
<evidence type="ECO:0000256" key="6">
    <source>
        <dbReference type="SAM" id="Phobius"/>
    </source>
</evidence>
<reference evidence="8 9" key="1">
    <citation type="submission" date="2019-03" db="EMBL/GenBank/DDBJ databases">
        <title>Genomic Encyclopedia of Type Strains, Phase IV (KMG-IV): sequencing the most valuable type-strain genomes for metagenomic binning, comparative biology and taxonomic classification.</title>
        <authorList>
            <person name="Goeker M."/>
        </authorList>
    </citation>
    <scope>NUCLEOTIDE SEQUENCE [LARGE SCALE GENOMIC DNA]</scope>
    <source>
        <strain evidence="8 9">DSM 21944</strain>
    </source>
</reference>
<gene>
    <name evidence="8" type="ORF">EDC25_101302</name>
</gene>
<name>A0A4R3LM98_9GAMM</name>